<gene>
    <name evidence="1" type="ORF">KK1_048178</name>
</gene>
<dbReference type="Proteomes" id="UP000075243">
    <property type="component" value="Unassembled WGS sequence"/>
</dbReference>
<dbReference type="InterPro" id="IPR052343">
    <property type="entry name" value="Retrotransposon-Effector_Assoc"/>
</dbReference>
<organism evidence="1 2">
    <name type="scientific">Cajanus cajan</name>
    <name type="common">Pigeon pea</name>
    <name type="synonym">Cajanus indicus</name>
    <dbReference type="NCBI Taxonomy" id="3821"/>
    <lineage>
        <taxon>Eukaryota</taxon>
        <taxon>Viridiplantae</taxon>
        <taxon>Streptophyta</taxon>
        <taxon>Embryophyta</taxon>
        <taxon>Tracheophyta</taxon>
        <taxon>Spermatophyta</taxon>
        <taxon>Magnoliopsida</taxon>
        <taxon>eudicotyledons</taxon>
        <taxon>Gunneridae</taxon>
        <taxon>Pentapetalae</taxon>
        <taxon>rosids</taxon>
        <taxon>fabids</taxon>
        <taxon>Fabales</taxon>
        <taxon>Fabaceae</taxon>
        <taxon>Papilionoideae</taxon>
        <taxon>50 kb inversion clade</taxon>
        <taxon>NPAAA clade</taxon>
        <taxon>indigoferoid/millettioid clade</taxon>
        <taxon>Phaseoleae</taxon>
        <taxon>Cajanus</taxon>
    </lineage>
</organism>
<evidence type="ECO:0000313" key="2">
    <source>
        <dbReference type="Proteomes" id="UP000075243"/>
    </source>
</evidence>
<name>A0A151QME8_CAJCA</name>
<proteinExistence type="predicted"/>
<evidence type="ECO:0000313" key="1">
    <source>
        <dbReference type="EMBL" id="KYP31480.1"/>
    </source>
</evidence>
<accession>A0A151QME8</accession>
<protein>
    <recommendedName>
        <fullName evidence="3">Reverse transcriptase domain-containing protein</fullName>
    </recommendedName>
</protein>
<dbReference type="PANTHER" id="PTHR46890">
    <property type="entry name" value="NON-LTR RETROLELEMENT REVERSE TRANSCRIPTASE-LIKE PROTEIN-RELATED"/>
    <property type="match status" value="1"/>
</dbReference>
<evidence type="ECO:0008006" key="3">
    <source>
        <dbReference type="Google" id="ProtNLM"/>
    </source>
</evidence>
<dbReference type="PANTHER" id="PTHR46890:SF1">
    <property type="entry name" value="REVERSE TRANSCRIPTASE DOMAIN-CONTAINING PROTEIN"/>
    <property type="match status" value="1"/>
</dbReference>
<dbReference type="AlphaFoldDB" id="A0A151QME8"/>
<dbReference type="EMBL" id="KQ485954">
    <property type="protein sequence ID" value="KYP31480.1"/>
    <property type="molecule type" value="Genomic_DNA"/>
</dbReference>
<keyword evidence="2" id="KW-1185">Reference proteome</keyword>
<reference evidence="1" key="1">
    <citation type="journal article" date="2012" name="Nat. Biotechnol.">
        <title>Draft genome sequence of pigeonpea (Cajanus cajan), an orphan legume crop of resource-poor farmers.</title>
        <authorList>
            <person name="Varshney R.K."/>
            <person name="Chen W."/>
            <person name="Li Y."/>
            <person name="Bharti A.K."/>
            <person name="Saxena R.K."/>
            <person name="Schlueter J.A."/>
            <person name="Donoghue M.T."/>
            <person name="Azam S."/>
            <person name="Fan G."/>
            <person name="Whaley A.M."/>
            <person name="Farmer A.D."/>
            <person name="Sheridan J."/>
            <person name="Iwata A."/>
            <person name="Tuteja R."/>
            <person name="Penmetsa R.V."/>
            <person name="Wu W."/>
            <person name="Upadhyaya H.D."/>
            <person name="Yang S.P."/>
            <person name="Shah T."/>
            <person name="Saxena K.B."/>
            <person name="Michael T."/>
            <person name="McCombie W.R."/>
            <person name="Yang B."/>
            <person name="Zhang G."/>
            <person name="Yang H."/>
            <person name="Wang J."/>
            <person name="Spillane C."/>
            <person name="Cook D.R."/>
            <person name="May G.D."/>
            <person name="Xu X."/>
            <person name="Jackson S.A."/>
        </authorList>
    </citation>
    <scope>NUCLEOTIDE SEQUENCE [LARGE SCALE GENOMIC DNA]</scope>
</reference>
<sequence length="251" mass="29225">MCHLLWGGHECQWRMVPVINSKIKEWSLNRFEDPVVIQNRIMGELNKLDKKEEQSGLSEIEIKARIELQNEFWRVAIKNESILAQKSKVKWLKEGDLKTRVNWRRKKNSLKGLFIDGRWTEEPMEVKGHVTHFFQNRFREHGYHRPTLDGVQFKSISESQNEMLAAPFEEDEIRNAVWEPISLVGCMYKILSKVLANRIKRVLPSIIDERQSAFLEGSPAKEFPLKRGLRQGDPLAPFLFTVVAEGLTGLM</sequence>
<dbReference type="Gramene" id="C.cajan_44850.t">
    <property type="protein sequence ID" value="C.cajan_44850.t"/>
    <property type="gene ID" value="C.cajan_44850"/>
</dbReference>